<proteinExistence type="predicted"/>
<protein>
    <submittedName>
        <fullName evidence="1">Uncharacterized protein</fullName>
    </submittedName>
</protein>
<evidence type="ECO:0000313" key="1">
    <source>
        <dbReference type="EMBL" id="KAK2653404.1"/>
    </source>
</evidence>
<dbReference type="AlphaFoldDB" id="A0AAD9X5Z0"/>
<accession>A0AAD9X5Z0</accession>
<reference evidence="1" key="1">
    <citation type="journal article" date="2023" name="Plant J.">
        <title>Genome sequences and population genomics provide insights into the demographic history, inbreeding, and mutation load of two 'living fossil' tree species of Dipteronia.</title>
        <authorList>
            <person name="Feng Y."/>
            <person name="Comes H.P."/>
            <person name="Chen J."/>
            <person name="Zhu S."/>
            <person name="Lu R."/>
            <person name="Zhang X."/>
            <person name="Li P."/>
            <person name="Qiu J."/>
            <person name="Olsen K.M."/>
            <person name="Qiu Y."/>
        </authorList>
    </citation>
    <scope>NUCLEOTIDE SEQUENCE</scope>
    <source>
        <strain evidence="1">KIB01</strain>
    </source>
</reference>
<sequence>MEDERRLRYFDESREHLHLVEIHGTTKFDVHEMETDYSRWFMKYQVDLNSIIIAFPRMIARGLNPSDRYYYKLVVLSIIREVDDGESYMVLQIPNKAIRYNLNNKTFNKIFDFPSRREGVESHPASQDFECHLGRMIHNWFAHPYQHIETLVCI</sequence>
<dbReference type="EMBL" id="JANJYI010000004">
    <property type="protein sequence ID" value="KAK2653404.1"/>
    <property type="molecule type" value="Genomic_DNA"/>
</dbReference>
<comment type="caution">
    <text evidence="1">The sequence shown here is derived from an EMBL/GenBank/DDBJ whole genome shotgun (WGS) entry which is preliminary data.</text>
</comment>
<organism evidence="1 2">
    <name type="scientific">Dipteronia dyeriana</name>
    <dbReference type="NCBI Taxonomy" id="168575"/>
    <lineage>
        <taxon>Eukaryota</taxon>
        <taxon>Viridiplantae</taxon>
        <taxon>Streptophyta</taxon>
        <taxon>Embryophyta</taxon>
        <taxon>Tracheophyta</taxon>
        <taxon>Spermatophyta</taxon>
        <taxon>Magnoliopsida</taxon>
        <taxon>eudicotyledons</taxon>
        <taxon>Gunneridae</taxon>
        <taxon>Pentapetalae</taxon>
        <taxon>rosids</taxon>
        <taxon>malvids</taxon>
        <taxon>Sapindales</taxon>
        <taxon>Sapindaceae</taxon>
        <taxon>Hippocastanoideae</taxon>
        <taxon>Acereae</taxon>
        <taxon>Dipteronia</taxon>
    </lineage>
</organism>
<gene>
    <name evidence="1" type="ORF">Ddye_013260</name>
</gene>
<evidence type="ECO:0000313" key="2">
    <source>
        <dbReference type="Proteomes" id="UP001280121"/>
    </source>
</evidence>
<dbReference type="Proteomes" id="UP001280121">
    <property type="component" value="Unassembled WGS sequence"/>
</dbReference>
<name>A0AAD9X5Z0_9ROSI</name>
<keyword evidence="2" id="KW-1185">Reference proteome</keyword>